<keyword evidence="6 11" id="KW-0378">Hydrolase</keyword>
<dbReference type="Proteomes" id="UP001595884">
    <property type="component" value="Unassembled WGS sequence"/>
</dbReference>
<dbReference type="InterPro" id="IPR020084">
    <property type="entry name" value="NUDIX_hydrolase_CS"/>
</dbReference>
<organism evidence="11 12">
    <name type="scientific">Glutamicibacter bergerei</name>
    <dbReference type="NCBI Taxonomy" id="256702"/>
    <lineage>
        <taxon>Bacteria</taxon>
        <taxon>Bacillati</taxon>
        <taxon>Actinomycetota</taxon>
        <taxon>Actinomycetes</taxon>
        <taxon>Micrococcales</taxon>
        <taxon>Micrococcaceae</taxon>
        <taxon>Glutamicibacter</taxon>
    </lineage>
</organism>
<dbReference type="EMBL" id="JBHSHE010000031">
    <property type="protein sequence ID" value="MFC4716104.1"/>
    <property type="molecule type" value="Genomic_DNA"/>
</dbReference>
<dbReference type="InterPro" id="IPR015376">
    <property type="entry name" value="Znr_NADH_PPase"/>
</dbReference>
<dbReference type="SUPFAM" id="SSF55811">
    <property type="entry name" value="Nudix"/>
    <property type="match status" value="1"/>
</dbReference>
<evidence type="ECO:0000256" key="3">
    <source>
        <dbReference type="ARBA" id="ARBA00009595"/>
    </source>
</evidence>
<dbReference type="PROSITE" id="PS00893">
    <property type="entry name" value="NUDIX_BOX"/>
    <property type="match status" value="1"/>
</dbReference>
<feature type="domain" description="Nudix hydrolase" evidence="10">
    <location>
        <begin position="166"/>
        <end position="290"/>
    </location>
</feature>
<gene>
    <name evidence="11" type="primary">nudC</name>
    <name evidence="11" type="ORF">ACFO7V_08110</name>
</gene>
<evidence type="ECO:0000256" key="4">
    <source>
        <dbReference type="ARBA" id="ARBA00012381"/>
    </source>
</evidence>
<evidence type="ECO:0000256" key="9">
    <source>
        <dbReference type="ARBA" id="ARBA00023679"/>
    </source>
</evidence>
<comment type="cofactor">
    <cofactor evidence="1">
        <name>Mg(2+)</name>
        <dbReference type="ChEBI" id="CHEBI:18420"/>
    </cofactor>
</comment>
<evidence type="ECO:0000256" key="8">
    <source>
        <dbReference type="ARBA" id="ARBA00023027"/>
    </source>
</evidence>
<evidence type="ECO:0000259" key="10">
    <source>
        <dbReference type="PROSITE" id="PS51462"/>
    </source>
</evidence>
<dbReference type="Gene3D" id="3.90.79.20">
    <property type="match status" value="1"/>
</dbReference>
<evidence type="ECO:0000256" key="7">
    <source>
        <dbReference type="ARBA" id="ARBA00022842"/>
    </source>
</evidence>
<evidence type="ECO:0000313" key="11">
    <source>
        <dbReference type="EMBL" id="MFC4716104.1"/>
    </source>
</evidence>
<dbReference type="InterPro" id="IPR015797">
    <property type="entry name" value="NUDIX_hydrolase-like_dom_sf"/>
</dbReference>
<keyword evidence="5" id="KW-0479">Metal-binding</keyword>
<evidence type="ECO:0000256" key="6">
    <source>
        <dbReference type="ARBA" id="ARBA00022801"/>
    </source>
</evidence>
<sequence>MSLAEKYRLPLTSLSFARSVYERPVTEHDQPELLPQVMANPLSRVMLISARGAALRGESLMFTPGPEYQSSGTEQFVYLGRDQQHPYVLAIVDESVLENVADASWITLREAFSTLSEAQAELFVEAQAITNWRRNEVFCPRCGSELRASTSGWVQRCVANNHELFPRTDPAIIAAIIDSEDRLLLGANSTFKSKMYSVLAGFVEAGESLESAVRREIFEESGVHVGDVAYLGSQPWPLPRSLMLGFTGEALSTKLIPDGTEILDLRWFTREELGAELRAGSLQIPRGVSISHALIRNWYGEPLPEAPNK</sequence>
<keyword evidence="7" id="KW-0460">Magnesium</keyword>
<name>A0ABV9MLU6_9MICC</name>
<dbReference type="PANTHER" id="PTHR42904:SF6">
    <property type="entry name" value="NAD-CAPPED RNA HYDROLASE NUDT12"/>
    <property type="match status" value="1"/>
</dbReference>
<dbReference type="Pfam" id="PF09296">
    <property type="entry name" value="NUDIX-like"/>
    <property type="match status" value="1"/>
</dbReference>
<dbReference type="Pfam" id="PF00293">
    <property type="entry name" value="NUDIX"/>
    <property type="match status" value="1"/>
</dbReference>
<dbReference type="PROSITE" id="PS51462">
    <property type="entry name" value="NUDIX"/>
    <property type="match status" value="1"/>
</dbReference>
<comment type="cofactor">
    <cofactor evidence="2">
        <name>Zn(2+)</name>
        <dbReference type="ChEBI" id="CHEBI:29105"/>
    </cofactor>
</comment>
<evidence type="ECO:0000256" key="5">
    <source>
        <dbReference type="ARBA" id="ARBA00022723"/>
    </source>
</evidence>
<evidence type="ECO:0000256" key="2">
    <source>
        <dbReference type="ARBA" id="ARBA00001947"/>
    </source>
</evidence>
<comment type="similarity">
    <text evidence="3">Belongs to the Nudix hydrolase family. NudC subfamily.</text>
</comment>
<dbReference type="CDD" id="cd03429">
    <property type="entry name" value="NUDIX_NADH_pyrophosphatase_Nudt13"/>
    <property type="match status" value="1"/>
</dbReference>
<dbReference type="Pfam" id="PF09297">
    <property type="entry name" value="Zn_ribbon_NUD"/>
    <property type="match status" value="1"/>
</dbReference>
<keyword evidence="12" id="KW-1185">Reference proteome</keyword>
<dbReference type="GO" id="GO:0016787">
    <property type="term" value="F:hydrolase activity"/>
    <property type="evidence" value="ECO:0007669"/>
    <property type="project" value="UniProtKB-KW"/>
</dbReference>
<dbReference type="InterPro" id="IPR000086">
    <property type="entry name" value="NUDIX_hydrolase_dom"/>
</dbReference>
<evidence type="ECO:0000256" key="1">
    <source>
        <dbReference type="ARBA" id="ARBA00001946"/>
    </source>
</evidence>
<dbReference type="InterPro" id="IPR049734">
    <property type="entry name" value="NudC-like_C"/>
</dbReference>
<protein>
    <recommendedName>
        <fullName evidence="4">NAD(+) diphosphatase</fullName>
        <ecNumber evidence="4">3.6.1.22</ecNumber>
    </recommendedName>
</protein>
<proteinExistence type="inferred from homology"/>
<dbReference type="RefSeq" id="WP_096256022.1">
    <property type="nucleotide sequence ID" value="NZ_BAAAVQ010000035.1"/>
</dbReference>
<evidence type="ECO:0000313" key="12">
    <source>
        <dbReference type="Proteomes" id="UP001595884"/>
    </source>
</evidence>
<comment type="caution">
    <text evidence="11">The sequence shown here is derived from an EMBL/GenBank/DDBJ whole genome shotgun (WGS) entry which is preliminary data.</text>
</comment>
<dbReference type="InterPro" id="IPR050241">
    <property type="entry name" value="NAD-cap_RNA_hydrolase_NudC"/>
</dbReference>
<keyword evidence="8" id="KW-0520">NAD</keyword>
<comment type="catalytic activity">
    <reaction evidence="9">
        <text>a 5'-end NAD(+)-phospho-ribonucleoside in mRNA + H2O = a 5'-end phospho-adenosine-phospho-ribonucleoside in mRNA + beta-nicotinamide D-ribonucleotide + 2 H(+)</text>
        <dbReference type="Rhea" id="RHEA:60876"/>
        <dbReference type="Rhea" id="RHEA-COMP:15698"/>
        <dbReference type="Rhea" id="RHEA-COMP:15719"/>
        <dbReference type="ChEBI" id="CHEBI:14649"/>
        <dbReference type="ChEBI" id="CHEBI:15377"/>
        <dbReference type="ChEBI" id="CHEBI:15378"/>
        <dbReference type="ChEBI" id="CHEBI:144029"/>
        <dbReference type="ChEBI" id="CHEBI:144051"/>
    </reaction>
    <physiologicalReaction direction="left-to-right" evidence="9">
        <dbReference type="Rhea" id="RHEA:60877"/>
    </physiologicalReaction>
</comment>
<dbReference type="GeneID" id="303305513"/>
<dbReference type="PANTHER" id="PTHR42904">
    <property type="entry name" value="NUDIX HYDROLASE, NUDC SUBFAMILY"/>
    <property type="match status" value="1"/>
</dbReference>
<dbReference type="NCBIfam" id="NF001299">
    <property type="entry name" value="PRK00241.1"/>
    <property type="match status" value="1"/>
</dbReference>
<reference evidence="12" key="1">
    <citation type="journal article" date="2019" name="Int. J. Syst. Evol. Microbiol.">
        <title>The Global Catalogue of Microorganisms (GCM) 10K type strain sequencing project: providing services to taxonomists for standard genome sequencing and annotation.</title>
        <authorList>
            <consortium name="The Broad Institute Genomics Platform"/>
            <consortium name="The Broad Institute Genome Sequencing Center for Infectious Disease"/>
            <person name="Wu L."/>
            <person name="Ma J."/>
        </authorList>
    </citation>
    <scope>NUCLEOTIDE SEQUENCE [LARGE SCALE GENOMIC DNA]</scope>
    <source>
        <strain evidence="12">CGMCC 1.12849</strain>
    </source>
</reference>
<dbReference type="EC" id="3.6.1.22" evidence="4"/>
<dbReference type="InterPro" id="IPR015375">
    <property type="entry name" value="NADH_PPase-like_N"/>
</dbReference>
<dbReference type="Gene3D" id="3.90.79.10">
    <property type="entry name" value="Nucleoside Triphosphate Pyrophosphohydrolase"/>
    <property type="match status" value="1"/>
</dbReference>
<accession>A0ABV9MLU6</accession>